<sequence length="39" mass="4876">MYKNEFWNNENCIKMGISSVREWYRIFWNAILFIIIQFG</sequence>
<organism evidence="1 2">
    <name type="scientific">Bacillus mycoides</name>
    <dbReference type="NCBI Taxonomy" id="1405"/>
    <lineage>
        <taxon>Bacteria</taxon>
        <taxon>Bacillati</taxon>
        <taxon>Bacillota</taxon>
        <taxon>Bacilli</taxon>
        <taxon>Bacillales</taxon>
        <taxon>Bacillaceae</taxon>
        <taxon>Bacillus</taxon>
        <taxon>Bacillus cereus group</taxon>
    </lineage>
</organism>
<reference evidence="1 2" key="1">
    <citation type="submission" date="2016-12" db="EMBL/GenBank/DDBJ databases">
        <title>Genome Sequences of Twelve Sporeforming Bacillus Species Isolated from Foods.</title>
        <authorList>
            <person name="De Jong A."/>
            <person name="Holsappel S."/>
            <person name="Kuipers O.P."/>
        </authorList>
    </citation>
    <scope>NUCLEOTIDE SEQUENCE [LARGE SCALE GENOMIC DNA]</scope>
    <source>
        <strain evidence="1 2">S3E15</strain>
    </source>
</reference>
<dbReference type="Proteomes" id="UP000194131">
    <property type="component" value="Unassembled WGS sequence"/>
</dbReference>
<accession>A0AAP8BF53</accession>
<name>A0AAP8BF53_BACMY</name>
<dbReference type="EMBL" id="MRWU01000005">
    <property type="protein sequence ID" value="OSX93635.1"/>
    <property type="molecule type" value="Genomic_DNA"/>
</dbReference>
<comment type="caution">
    <text evidence="1">The sequence shown here is derived from an EMBL/GenBank/DDBJ whole genome shotgun (WGS) entry which is preliminary data.</text>
</comment>
<evidence type="ECO:0000313" key="1">
    <source>
        <dbReference type="EMBL" id="OSX93635.1"/>
    </source>
</evidence>
<gene>
    <name evidence="1" type="ORF">S3E15_04794</name>
</gene>
<proteinExistence type="predicted"/>
<protein>
    <submittedName>
        <fullName evidence="1">Uncharacterized protein</fullName>
    </submittedName>
</protein>
<dbReference type="AlphaFoldDB" id="A0AAP8BF53"/>
<evidence type="ECO:0000313" key="2">
    <source>
        <dbReference type="Proteomes" id="UP000194131"/>
    </source>
</evidence>